<keyword evidence="1" id="KW-0472">Membrane</keyword>
<keyword evidence="1" id="KW-1133">Transmembrane helix</keyword>
<dbReference type="Proteomes" id="UP000528734">
    <property type="component" value="Unassembled WGS sequence"/>
</dbReference>
<feature type="transmembrane region" description="Helical" evidence="1">
    <location>
        <begin position="21"/>
        <end position="47"/>
    </location>
</feature>
<dbReference type="PANTHER" id="PTHR35342:SF5">
    <property type="entry name" value="TRICARBOXYLIC TRANSPORT PROTEIN"/>
    <property type="match status" value="1"/>
</dbReference>
<feature type="transmembrane region" description="Helical" evidence="1">
    <location>
        <begin position="107"/>
        <end position="137"/>
    </location>
</feature>
<feature type="transmembrane region" description="Helical" evidence="1">
    <location>
        <begin position="418"/>
        <end position="446"/>
    </location>
</feature>
<dbReference type="InterPro" id="IPR002823">
    <property type="entry name" value="DUF112_TM"/>
</dbReference>
<feature type="transmembrane region" description="Helical" evidence="1">
    <location>
        <begin position="391"/>
        <end position="411"/>
    </location>
</feature>
<gene>
    <name evidence="3" type="ORF">HCN50_19815</name>
</gene>
<feature type="transmembrane region" description="Helical" evidence="1">
    <location>
        <begin position="320"/>
        <end position="346"/>
    </location>
</feature>
<feature type="transmembrane region" description="Helical" evidence="1">
    <location>
        <begin position="466"/>
        <end position="490"/>
    </location>
</feature>
<feature type="transmembrane region" description="Helical" evidence="1">
    <location>
        <begin position="358"/>
        <end position="385"/>
    </location>
</feature>
<feature type="transmembrane region" description="Helical" evidence="1">
    <location>
        <begin position="143"/>
        <end position="160"/>
    </location>
</feature>
<sequence>MFELLGHGLLTVLQWNYLVPLFAGTLIGVIGGALPGVTITMTIIVILPFTYGLDPLQGLAAMTGVYVGGSAGGLVTACLLGIPGTPSAIATTFDGFPMARGGAPGRAIWLGVWSSFFGGLLGGLFLILVTGPLAAIALQFGPWEYFSLFVLAMAMVAGLAESSFIKGLLSTAIGLVITVIGTDPIGSVPRFTFGSEFISGGFPFLPVLIGIFAFAQIMSDIEKIGVPKAPEAALAAQPSLKVSHLKVIGEIIGRPFLLLWSTVVGILIGVLPAIGGSAANMLAYDQAKKFSRHPERFGTGVPEGIIASESSNNANVGGSLVTIMAFGIPGDAVTAVMLGAMTIHGIQSGPLFVSQQPALAYGIYAAYILAHPLMVLILAAGALFMLQITQVRLAVLAPVVLVLCVIGAYALNNTMQSVYVLLIFGVFGYALVRGGFPLAPLILGLILGDQIEINLIRAIMTDDNPLLFFTRPISGGLLLCAALSVALAVWQHMRHQERIAREEAPDF</sequence>
<feature type="transmembrane region" description="Helical" evidence="1">
    <location>
        <begin position="197"/>
        <end position="215"/>
    </location>
</feature>
<organism evidence="3 4">
    <name type="scientific">Bradyrhizobium archetypum</name>
    <dbReference type="NCBI Taxonomy" id="2721160"/>
    <lineage>
        <taxon>Bacteria</taxon>
        <taxon>Pseudomonadati</taxon>
        <taxon>Pseudomonadota</taxon>
        <taxon>Alphaproteobacteria</taxon>
        <taxon>Hyphomicrobiales</taxon>
        <taxon>Nitrobacteraceae</taxon>
        <taxon>Bradyrhizobium</taxon>
    </lineage>
</organism>
<proteinExistence type="predicted"/>
<evidence type="ECO:0000256" key="1">
    <source>
        <dbReference type="SAM" id="Phobius"/>
    </source>
</evidence>
<evidence type="ECO:0000313" key="3">
    <source>
        <dbReference type="EMBL" id="NOJ48470.1"/>
    </source>
</evidence>
<evidence type="ECO:0000313" key="4">
    <source>
        <dbReference type="Proteomes" id="UP000528734"/>
    </source>
</evidence>
<feature type="domain" description="DUF112" evidence="2">
    <location>
        <begin position="20"/>
        <end position="443"/>
    </location>
</feature>
<comment type="caution">
    <text evidence="3">The sequence shown here is derived from an EMBL/GenBank/DDBJ whole genome shotgun (WGS) entry which is preliminary data.</text>
</comment>
<reference evidence="3 4" key="1">
    <citation type="submission" date="2020-03" db="EMBL/GenBank/DDBJ databases">
        <title>Bradyrhizobium diversity isolated from nodules of Muelleranthus trifoliolatus.</title>
        <authorList>
            <person name="Klepa M."/>
            <person name="Helene L."/>
            <person name="Hungria M."/>
        </authorList>
    </citation>
    <scope>NUCLEOTIDE SEQUENCE [LARGE SCALE GENOMIC DNA]</scope>
    <source>
        <strain evidence="3 4">WSM 1744</strain>
    </source>
</reference>
<name>A0A7Y4H6L8_9BRAD</name>
<evidence type="ECO:0000259" key="2">
    <source>
        <dbReference type="Pfam" id="PF01970"/>
    </source>
</evidence>
<keyword evidence="4" id="KW-1185">Reference proteome</keyword>
<feature type="transmembrane region" description="Helical" evidence="1">
    <location>
        <begin position="256"/>
        <end position="275"/>
    </location>
</feature>
<accession>A0A7Y4H6L8</accession>
<dbReference type="PANTHER" id="PTHR35342">
    <property type="entry name" value="TRICARBOXYLIC TRANSPORT PROTEIN"/>
    <property type="match status" value="1"/>
</dbReference>
<protein>
    <submittedName>
        <fullName evidence="3">Tat pathway signal protein</fullName>
    </submittedName>
</protein>
<dbReference type="EMBL" id="JAAVLW010000005">
    <property type="protein sequence ID" value="NOJ48470.1"/>
    <property type="molecule type" value="Genomic_DNA"/>
</dbReference>
<dbReference type="Pfam" id="PF01970">
    <property type="entry name" value="TctA"/>
    <property type="match status" value="1"/>
</dbReference>
<keyword evidence="1" id="KW-0812">Transmembrane</keyword>
<dbReference type="AlphaFoldDB" id="A0A7Y4H6L8"/>
<feature type="transmembrane region" description="Helical" evidence="1">
    <location>
        <begin position="59"/>
        <end position="82"/>
    </location>
</feature>
<dbReference type="RefSeq" id="WP_171711315.1">
    <property type="nucleotide sequence ID" value="NZ_JAAVLW010000005.1"/>
</dbReference>